<dbReference type="STRING" id="446471.Xcel_1290"/>
<evidence type="ECO:0000313" key="3">
    <source>
        <dbReference type="Proteomes" id="UP000002255"/>
    </source>
</evidence>
<dbReference type="eggNOG" id="COG0762">
    <property type="taxonomic scope" value="Bacteria"/>
</dbReference>
<accession>D1C0D2</accession>
<proteinExistence type="predicted"/>
<dbReference type="GO" id="GO:0016020">
    <property type="term" value="C:membrane"/>
    <property type="evidence" value="ECO:0007669"/>
    <property type="project" value="InterPro"/>
</dbReference>
<evidence type="ECO:0008006" key="4">
    <source>
        <dbReference type="Google" id="ProtNLM"/>
    </source>
</evidence>
<keyword evidence="1" id="KW-1133">Transmembrane helix</keyword>
<dbReference type="HOGENOM" id="CLU_136788_5_0_11"/>
<sequence>MTTIFNVIGLVLWLYLLCLVARMVLDWVQYFARDWRPTGAVLVIAEVVYTLTDPPLRAVRRIIPPLRIGNIALDLGFMLVFFVVLIASQVFSSL</sequence>
<evidence type="ECO:0000256" key="1">
    <source>
        <dbReference type="SAM" id="Phobius"/>
    </source>
</evidence>
<name>D1C0D2_XYLCX</name>
<feature type="transmembrane region" description="Helical" evidence="1">
    <location>
        <begin position="68"/>
        <end position="91"/>
    </location>
</feature>
<keyword evidence="1" id="KW-0812">Transmembrane</keyword>
<dbReference type="InterPro" id="IPR003425">
    <property type="entry name" value="CCB3/YggT"/>
</dbReference>
<dbReference type="KEGG" id="xce:Xcel_1290"/>
<keyword evidence="1" id="KW-0472">Membrane</keyword>
<evidence type="ECO:0000313" key="2">
    <source>
        <dbReference type="EMBL" id="ACZ30321.1"/>
    </source>
</evidence>
<dbReference type="OrthoDB" id="3216131at2"/>
<dbReference type="Proteomes" id="UP000002255">
    <property type="component" value="Chromosome"/>
</dbReference>
<organism evidence="2 3">
    <name type="scientific">Xylanimonas cellulosilytica (strain DSM 15894 / JCM 12276 / CECT 5975 / KCTC 9989 / LMG 20990 / NBRC 107835 / XIL07)</name>
    <dbReference type="NCBI Taxonomy" id="446471"/>
    <lineage>
        <taxon>Bacteria</taxon>
        <taxon>Bacillati</taxon>
        <taxon>Actinomycetota</taxon>
        <taxon>Actinomycetes</taxon>
        <taxon>Micrococcales</taxon>
        <taxon>Promicromonosporaceae</taxon>
        <taxon>Xylanimonas</taxon>
    </lineage>
</organism>
<gene>
    <name evidence="2" type="ordered locus">Xcel_1290</name>
</gene>
<dbReference type="AlphaFoldDB" id="D1C0D2"/>
<dbReference type="EMBL" id="CP001821">
    <property type="protein sequence ID" value="ACZ30321.1"/>
    <property type="molecule type" value="Genomic_DNA"/>
</dbReference>
<dbReference type="RefSeq" id="WP_012878063.1">
    <property type="nucleotide sequence ID" value="NC_013530.1"/>
</dbReference>
<feature type="transmembrane region" description="Helical" evidence="1">
    <location>
        <begin position="7"/>
        <end position="25"/>
    </location>
</feature>
<protein>
    <recommendedName>
        <fullName evidence="4">YggT family protein</fullName>
    </recommendedName>
</protein>
<dbReference type="Pfam" id="PF02325">
    <property type="entry name" value="CCB3_YggT"/>
    <property type="match status" value="1"/>
</dbReference>
<reference evidence="2 3" key="2">
    <citation type="journal article" date="2010" name="Stand. Genomic Sci.">
        <title>Complete genome sequence of Xylanimonas cellulosilytica type strain (XIL07).</title>
        <authorList>
            <person name="Foster B."/>
            <person name="Pukall R."/>
            <person name="Abt B."/>
            <person name="Nolan M."/>
            <person name="Glavina Del Rio T."/>
            <person name="Chen F."/>
            <person name="Lucas S."/>
            <person name="Tice H."/>
            <person name="Pitluck S."/>
            <person name="Cheng J.-F."/>
            <person name="Chertkov O."/>
            <person name="Brettin T."/>
            <person name="Han C."/>
            <person name="Detter J.C."/>
            <person name="Bruce D."/>
            <person name="Goodwin L."/>
            <person name="Ivanova N."/>
            <person name="Mavromatis K."/>
            <person name="Pati A."/>
            <person name="Mikhailova N."/>
            <person name="Chen A."/>
            <person name="Palaniappan K."/>
            <person name="Land M."/>
            <person name="Hauser L."/>
            <person name="Chang Y.-J."/>
            <person name="Jeffries C.D."/>
            <person name="Chain P."/>
            <person name="Rohde M."/>
            <person name="Goeker M."/>
            <person name="Bristow J."/>
            <person name="Eisen J.A."/>
            <person name="Markowitz V."/>
            <person name="Hugenholtz P."/>
            <person name="Kyrpides N.C."/>
            <person name="Klenk H.-P."/>
            <person name="Lapidus A."/>
        </authorList>
    </citation>
    <scope>NUCLEOTIDE SEQUENCE [LARGE SCALE GENOMIC DNA]</scope>
    <source>
        <strain evidence="3">DSM 15894 / CECT 5975 / LMG 20990 / XIL07</strain>
    </source>
</reference>
<keyword evidence="3" id="KW-1185">Reference proteome</keyword>
<reference evidence="3" key="1">
    <citation type="submission" date="2009-11" db="EMBL/GenBank/DDBJ databases">
        <title>The complete chromosome of Xylanimonas cellulosilytica DSM 15894.</title>
        <authorList>
            <consortium name="US DOE Joint Genome Institute (JGI-PGF)"/>
            <person name="Lucas S."/>
            <person name="Copeland A."/>
            <person name="Lapidus A."/>
            <person name="Glavina del Rio T."/>
            <person name="Dalin E."/>
            <person name="Tice H."/>
            <person name="Bruce D."/>
            <person name="Goodwin L."/>
            <person name="Pitluck S."/>
            <person name="Kyrpides N."/>
            <person name="Mavromatis K."/>
            <person name="Ivanova N."/>
            <person name="Mikhailova N."/>
            <person name="Foster B."/>
            <person name="Clum A."/>
            <person name="Brettin T."/>
            <person name="Detter J.C."/>
            <person name="Han C."/>
            <person name="Larimer F."/>
            <person name="Land M."/>
            <person name="Hauser L."/>
            <person name="Markowitz V."/>
            <person name="Cheng J.F."/>
            <person name="Hugenholtz P."/>
            <person name="Woyke T."/>
            <person name="Wu D."/>
            <person name="Gehrich-Schroeter G."/>
            <person name="Schneider S."/>
            <person name="Pukall S.R."/>
            <person name="Klenk H.P."/>
            <person name="Eisen J.A."/>
        </authorList>
    </citation>
    <scope>NUCLEOTIDE SEQUENCE [LARGE SCALE GENOMIC DNA]</scope>
    <source>
        <strain evidence="3">DSM 15894 / CECT 5975 / LMG 20990 / XIL07</strain>
    </source>
</reference>